<evidence type="ECO:0000313" key="8">
    <source>
        <dbReference type="Proteomes" id="UP000316079"/>
    </source>
</evidence>
<dbReference type="Proteomes" id="UP000316079">
    <property type="component" value="Unassembled WGS sequence"/>
</dbReference>
<dbReference type="OrthoDB" id="9945523at2759"/>
<dbReference type="PROSITE" id="PS50835">
    <property type="entry name" value="IG_LIKE"/>
    <property type="match status" value="4"/>
</dbReference>
<name>A0A553RQ06_9TELE</name>
<dbReference type="SMART" id="SM00406">
    <property type="entry name" value="IGv"/>
    <property type="match status" value="4"/>
</dbReference>
<keyword evidence="4" id="KW-0393">Immunoglobulin domain</keyword>
<feature type="domain" description="Ig-like" evidence="6">
    <location>
        <begin position="471"/>
        <end position="576"/>
    </location>
</feature>
<evidence type="ECO:0000256" key="5">
    <source>
        <dbReference type="ARBA" id="ARBA00043266"/>
    </source>
</evidence>
<organism evidence="7 8">
    <name type="scientific">Danionella cerebrum</name>
    <dbReference type="NCBI Taxonomy" id="2873325"/>
    <lineage>
        <taxon>Eukaryota</taxon>
        <taxon>Metazoa</taxon>
        <taxon>Chordata</taxon>
        <taxon>Craniata</taxon>
        <taxon>Vertebrata</taxon>
        <taxon>Euteleostomi</taxon>
        <taxon>Actinopterygii</taxon>
        <taxon>Neopterygii</taxon>
        <taxon>Teleostei</taxon>
        <taxon>Ostariophysi</taxon>
        <taxon>Cypriniformes</taxon>
        <taxon>Danionidae</taxon>
        <taxon>Danioninae</taxon>
        <taxon>Danionella</taxon>
    </lineage>
</organism>
<dbReference type="EMBL" id="SRMA01000856">
    <property type="protein sequence ID" value="TRZ04261.1"/>
    <property type="molecule type" value="Genomic_DNA"/>
</dbReference>
<evidence type="ECO:0000256" key="1">
    <source>
        <dbReference type="ARBA" id="ARBA00022729"/>
    </source>
</evidence>
<dbReference type="InterPro" id="IPR036179">
    <property type="entry name" value="Ig-like_dom_sf"/>
</dbReference>
<feature type="domain" description="Ig-like" evidence="6">
    <location>
        <begin position="149"/>
        <end position="249"/>
    </location>
</feature>
<dbReference type="Pfam" id="PF07686">
    <property type="entry name" value="V-set"/>
    <property type="match status" value="4"/>
</dbReference>
<keyword evidence="1" id="KW-0732">Signal</keyword>
<dbReference type="PANTHER" id="PTHR19367">
    <property type="entry name" value="T-CELL RECEPTOR ALPHA CHAIN V REGION"/>
    <property type="match status" value="1"/>
</dbReference>
<protein>
    <recommendedName>
        <fullName evidence="6">Ig-like domain-containing protein</fullName>
    </recommendedName>
</protein>
<feature type="domain" description="Ig-like" evidence="6">
    <location>
        <begin position="6"/>
        <end position="135"/>
    </location>
</feature>
<evidence type="ECO:0000313" key="7">
    <source>
        <dbReference type="EMBL" id="TRZ04261.1"/>
    </source>
</evidence>
<dbReference type="SMART" id="SM00409">
    <property type="entry name" value="IG"/>
    <property type="match status" value="4"/>
</dbReference>
<dbReference type="InterPro" id="IPR013106">
    <property type="entry name" value="Ig_V-set"/>
</dbReference>
<dbReference type="InterPro" id="IPR051287">
    <property type="entry name" value="TCR_variable_region"/>
</dbReference>
<keyword evidence="5" id="KW-1279">T cell receptor</keyword>
<dbReference type="InterPro" id="IPR003598">
    <property type="entry name" value="Ig_sub2"/>
</dbReference>
<accession>A0A553RQ06</accession>
<gene>
    <name evidence="7" type="ORF">DNTS_029945</name>
</gene>
<proteinExistence type="predicted"/>
<feature type="domain" description="Ig-like" evidence="6">
    <location>
        <begin position="259"/>
        <end position="362"/>
    </location>
</feature>
<dbReference type="InterPro" id="IPR007110">
    <property type="entry name" value="Ig-like_dom"/>
</dbReference>
<dbReference type="SUPFAM" id="SSF48726">
    <property type="entry name" value="Immunoglobulin"/>
    <property type="match status" value="5"/>
</dbReference>
<dbReference type="Gene3D" id="2.60.40.10">
    <property type="entry name" value="Immunoglobulins"/>
    <property type="match status" value="5"/>
</dbReference>
<evidence type="ECO:0000256" key="2">
    <source>
        <dbReference type="ARBA" id="ARBA00023130"/>
    </source>
</evidence>
<dbReference type="InterPro" id="IPR003599">
    <property type="entry name" value="Ig_sub"/>
</dbReference>
<dbReference type="PANTHER" id="PTHR19367:SF18">
    <property type="entry name" value="T CELL RECEPTOR ALPHA VARIABLE 16"/>
    <property type="match status" value="1"/>
</dbReference>
<dbReference type="GO" id="GO:0042101">
    <property type="term" value="C:T cell receptor complex"/>
    <property type="evidence" value="ECO:0007669"/>
    <property type="project" value="UniProtKB-KW"/>
</dbReference>
<keyword evidence="5" id="KW-0391">Immunity</keyword>
<keyword evidence="3" id="KW-0675">Receptor</keyword>
<keyword evidence="2" id="KW-1064">Adaptive immunity</keyword>
<dbReference type="GO" id="GO:0002250">
    <property type="term" value="P:adaptive immune response"/>
    <property type="evidence" value="ECO:0007669"/>
    <property type="project" value="UniProtKB-KW"/>
</dbReference>
<dbReference type="InterPro" id="IPR013783">
    <property type="entry name" value="Ig-like_fold"/>
</dbReference>
<comment type="caution">
    <text evidence="7">The sequence shown here is derived from an EMBL/GenBank/DDBJ whole genome shotgun (WGS) entry which is preliminary data.</text>
</comment>
<sequence length="576" mass="65476">MALNMPLINDTVEHKTALFYTLSTRGDEIKAIKEEELTSESSSVHLSCSYSSAFILQWYRQFPGSAPQFLVLISAGAKAEEKSEVDSRFMTKVTKAKEENRVDLMISSVAVSDSAVYYCAVRPTASGNRRALNINLTEQSLQQILFSYPIYSVLSADEIRPNTGPDIISTEGERVTLSCSYDSSWDSVQLLWYRRYLNNELQYLMWKGARSFTNAGTPADQRFQSTTSHTSTELIITDLSLSDSALYYCALRVLAQWGPLTWLSKRSRSEDTVNQPSKLMTETEGKTVTLDCKYTTSSTAPELFWYIQRTGESLKLVLQRNSYGGGINGTEFRNRFHSELKASTVPLVIEDGHVSDSAVYYCALRPTVFTEALPLHPKQSEIRRYPQGELEYLLSKGARSWNNREHRSDERFESTTSYSLTSLSIPEVALSDSALYYCAMMSRLYSPMKLLPVKEHRRLKSRAERGCNSRESVEQIVRVQSAVEGTSVIISCTYETSDSSPYLFWYQQTMNRSPKYMMSIFSTTVLKDDFVEERFQVNYDKSSKSVPLTIKNLHISDSAVYYCALRPTETQRHHTL</sequence>
<dbReference type="STRING" id="623744.A0A553RQ06"/>
<evidence type="ECO:0000259" key="6">
    <source>
        <dbReference type="PROSITE" id="PS50835"/>
    </source>
</evidence>
<dbReference type="AlphaFoldDB" id="A0A553RQ06"/>
<reference evidence="7 8" key="1">
    <citation type="journal article" date="2019" name="Sci. Data">
        <title>Hybrid genome assembly and annotation of Danionella translucida.</title>
        <authorList>
            <person name="Kadobianskyi M."/>
            <person name="Schulze L."/>
            <person name="Schuelke M."/>
            <person name="Judkewitz B."/>
        </authorList>
    </citation>
    <scope>NUCLEOTIDE SEQUENCE [LARGE SCALE GENOMIC DNA]</scope>
    <source>
        <strain evidence="7 8">Bolton</strain>
    </source>
</reference>
<evidence type="ECO:0000256" key="3">
    <source>
        <dbReference type="ARBA" id="ARBA00023170"/>
    </source>
</evidence>
<keyword evidence="8" id="KW-1185">Reference proteome</keyword>
<evidence type="ECO:0000256" key="4">
    <source>
        <dbReference type="ARBA" id="ARBA00023319"/>
    </source>
</evidence>
<dbReference type="SMART" id="SM00408">
    <property type="entry name" value="IGc2"/>
    <property type="match status" value="4"/>
</dbReference>